<accession>A0A5P2AL80</accession>
<gene>
    <name evidence="2" type="ORF">DEJ46_06365</name>
</gene>
<protein>
    <submittedName>
        <fullName evidence="2">Uncharacterized protein</fullName>
    </submittedName>
</protein>
<sequence>MVTELKAARKPRTPSLVPSWSRLLWLGALLFGLLYTHGLHGDSSAGHTAPGSVAAAPTSHAHQQQPASGYEHDGGEDSAHAVQDCATGQPTTGVDIIPPAVSILDTEHALTGDARTGASAAAARPMAALCPSSVVLRI</sequence>
<organism evidence="2 3">
    <name type="scientific">Streptomyces venezuelae</name>
    <dbReference type="NCBI Taxonomy" id="54571"/>
    <lineage>
        <taxon>Bacteria</taxon>
        <taxon>Bacillati</taxon>
        <taxon>Actinomycetota</taxon>
        <taxon>Actinomycetes</taxon>
        <taxon>Kitasatosporales</taxon>
        <taxon>Streptomycetaceae</taxon>
        <taxon>Streptomyces</taxon>
    </lineage>
</organism>
<evidence type="ECO:0000256" key="1">
    <source>
        <dbReference type="SAM" id="MobiDB-lite"/>
    </source>
</evidence>
<dbReference type="AlphaFoldDB" id="A0A5P2AL80"/>
<dbReference type="Proteomes" id="UP000324106">
    <property type="component" value="Chromosome"/>
</dbReference>
<feature type="region of interest" description="Disordered" evidence="1">
    <location>
        <begin position="44"/>
        <end position="81"/>
    </location>
</feature>
<reference evidence="2 3" key="1">
    <citation type="submission" date="2018-05" db="EMBL/GenBank/DDBJ databases">
        <title>Streptomyces venezuelae.</title>
        <authorList>
            <person name="Kim W."/>
            <person name="Lee N."/>
            <person name="Cho B.-K."/>
        </authorList>
    </citation>
    <scope>NUCLEOTIDE SEQUENCE [LARGE SCALE GENOMIC DNA]</scope>
    <source>
        <strain evidence="2 3">ATCC 15068</strain>
    </source>
</reference>
<evidence type="ECO:0000313" key="3">
    <source>
        <dbReference type="Proteomes" id="UP000324106"/>
    </source>
</evidence>
<evidence type="ECO:0000313" key="2">
    <source>
        <dbReference type="EMBL" id="QES18756.1"/>
    </source>
</evidence>
<dbReference type="OrthoDB" id="4226566at2"/>
<proteinExistence type="predicted"/>
<dbReference type="RefSeq" id="WP_150264574.1">
    <property type="nucleotide sequence ID" value="NZ_CP029194.1"/>
</dbReference>
<dbReference type="EMBL" id="CP029194">
    <property type="protein sequence ID" value="QES18756.1"/>
    <property type="molecule type" value="Genomic_DNA"/>
</dbReference>
<feature type="compositionally biased region" description="Basic and acidic residues" evidence="1">
    <location>
        <begin position="70"/>
        <end position="79"/>
    </location>
</feature>
<name>A0A5P2AL80_STRVZ</name>